<dbReference type="Proteomes" id="UP000318571">
    <property type="component" value="Chromosome 2"/>
</dbReference>
<evidence type="ECO:0000256" key="2">
    <source>
        <dbReference type="SAM" id="MobiDB-lite"/>
    </source>
</evidence>
<dbReference type="Pfam" id="PF00354">
    <property type="entry name" value="Pentaxin"/>
    <property type="match status" value="1"/>
</dbReference>
<evidence type="ECO:0000313" key="4">
    <source>
        <dbReference type="EMBL" id="TRY75121.1"/>
    </source>
</evidence>
<feature type="domain" description="Pentraxin (PTX)" evidence="3">
    <location>
        <begin position="1"/>
        <end position="80"/>
    </location>
</feature>
<feature type="region of interest" description="Disordered" evidence="2">
    <location>
        <begin position="1"/>
        <end position="39"/>
    </location>
</feature>
<evidence type="ECO:0000259" key="3">
    <source>
        <dbReference type="PROSITE" id="PS51828"/>
    </source>
</evidence>
<dbReference type="SUPFAM" id="SSF49899">
    <property type="entry name" value="Concanavalin A-like lectins/glucanases"/>
    <property type="match status" value="1"/>
</dbReference>
<evidence type="ECO:0000256" key="1">
    <source>
        <dbReference type="PROSITE-ProRule" id="PRU01172"/>
    </source>
</evidence>
<dbReference type="InterPro" id="IPR001759">
    <property type="entry name" value="PTX_dom"/>
</dbReference>
<sequence length="80" mass="8504">MTNASSKGIATIGTEDNPNDSDEISEASTSENPIHGTLVLGQQQEKIGGGFDSENSFSGTIAQVLMVPRKLTHEERSDKV</sequence>
<dbReference type="PROSITE" id="PS51828">
    <property type="entry name" value="PTX_2"/>
    <property type="match status" value="1"/>
</dbReference>
<dbReference type="Gene3D" id="2.60.120.200">
    <property type="match status" value="1"/>
</dbReference>
<organism evidence="4 5">
    <name type="scientific">Tigriopus californicus</name>
    <name type="common">Marine copepod</name>
    <dbReference type="NCBI Taxonomy" id="6832"/>
    <lineage>
        <taxon>Eukaryota</taxon>
        <taxon>Metazoa</taxon>
        <taxon>Ecdysozoa</taxon>
        <taxon>Arthropoda</taxon>
        <taxon>Crustacea</taxon>
        <taxon>Multicrustacea</taxon>
        <taxon>Hexanauplia</taxon>
        <taxon>Copepoda</taxon>
        <taxon>Harpacticoida</taxon>
        <taxon>Harpacticidae</taxon>
        <taxon>Tigriopus</taxon>
    </lineage>
</organism>
<accession>A0A553PBQ7</accession>
<dbReference type="EMBL" id="VCGU01000005">
    <property type="protein sequence ID" value="TRY75121.1"/>
    <property type="molecule type" value="Genomic_DNA"/>
</dbReference>
<protein>
    <recommendedName>
        <fullName evidence="3">Pentraxin (PTX) domain-containing protein</fullName>
    </recommendedName>
</protein>
<keyword evidence="5" id="KW-1185">Reference proteome</keyword>
<gene>
    <name evidence="4" type="ORF">TCAL_16855</name>
</gene>
<proteinExistence type="predicted"/>
<dbReference type="InterPro" id="IPR013320">
    <property type="entry name" value="ConA-like_dom_sf"/>
</dbReference>
<evidence type="ECO:0000313" key="5">
    <source>
        <dbReference type="Proteomes" id="UP000318571"/>
    </source>
</evidence>
<dbReference type="AlphaFoldDB" id="A0A553PBQ7"/>
<reference evidence="4 5" key="1">
    <citation type="journal article" date="2018" name="Nat. Ecol. Evol.">
        <title>Genomic signatures of mitonuclear coevolution across populations of Tigriopus californicus.</title>
        <authorList>
            <person name="Barreto F.S."/>
            <person name="Watson E.T."/>
            <person name="Lima T.G."/>
            <person name="Willett C.S."/>
            <person name="Edmands S."/>
            <person name="Li W."/>
            <person name="Burton R.S."/>
        </authorList>
    </citation>
    <scope>NUCLEOTIDE SEQUENCE [LARGE SCALE GENOMIC DNA]</scope>
    <source>
        <strain evidence="4 5">San Diego</strain>
    </source>
</reference>
<name>A0A553PBQ7_TIGCA</name>
<comment type="caution">
    <text evidence="4">The sequence shown here is derived from an EMBL/GenBank/DDBJ whole genome shotgun (WGS) entry which is preliminary data.</text>
</comment>
<comment type="caution">
    <text evidence="1">Lacks conserved residue(s) required for the propagation of feature annotation.</text>
</comment>